<accession>A0AA39FCR0</accession>
<evidence type="ECO:0000256" key="1">
    <source>
        <dbReference type="ARBA" id="ARBA00022460"/>
    </source>
</evidence>
<sequence>MARCLIALVVVVASARAAIIATPSASAVSVVQPPATTIIRADPYNSYPRYSFGYSVADGLTGDNKAQAESRNGDIVQGSYSLVEPDGSRRTVSYAADPINGFNAVVQKDPRFNVHGHSIATSTPVLRTAVIAHPPQIVTRQPVLTATRSDRIIATANANANVLRQSTLLNNHSPYVNSQLIGVGVRSGSLYDRQTVLGNVGYGYDTTDLVSVN</sequence>
<protein>
    <submittedName>
        <fullName evidence="4">Uncharacterized protein</fullName>
    </submittedName>
</protein>
<dbReference type="PROSITE" id="PS51155">
    <property type="entry name" value="CHIT_BIND_RR_2"/>
    <property type="match status" value="1"/>
</dbReference>
<reference evidence="4" key="1">
    <citation type="journal article" date="2023" name="bioRxiv">
        <title>Scaffold-level genome assemblies of two parasitoid biocontrol wasps reveal the parthenogenesis mechanism and an associated novel virus.</title>
        <authorList>
            <person name="Inwood S."/>
            <person name="Skelly J."/>
            <person name="Guhlin J."/>
            <person name="Harrop T."/>
            <person name="Goldson S."/>
            <person name="Dearden P."/>
        </authorList>
    </citation>
    <scope>NUCLEOTIDE SEQUENCE</scope>
    <source>
        <strain evidence="4">Lincoln</strain>
        <tissue evidence="4">Whole body</tissue>
    </source>
</reference>
<dbReference type="GO" id="GO:0042302">
    <property type="term" value="F:structural constituent of cuticle"/>
    <property type="evidence" value="ECO:0007669"/>
    <property type="project" value="UniProtKB-UniRule"/>
</dbReference>
<keyword evidence="5" id="KW-1185">Reference proteome</keyword>
<dbReference type="InterPro" id="IPR051217">
    <property type="entry name" value="Insect_Cuticle_Struc_Prot"/>
</dbReference>
<evidence type="ECO:0000313" key="5">
    <source>
        <dbReference type="Proteomes" id="UP001168972"/>
    </source>
</evidence>
<evidence type="ECO:0000313" key="4">
    <source>
        <dbReference type="EMBL" id="KAK0166996.1"/>
    </source>
</evidence>
<feature type="signal peptide" evidence="3">
    <location>
        <begin position="1"/>
        <end position="17"/>
    </location>
</feature>
<gene>
    <name evidence="4" type="ORF">PV327_004451</name>
</gene>
<dbReference type="InterPro" id="IPR000618">
    <property type="entry name" value="Insect_cuticle"/>
</dbReference>
<evidence type="ECO:0000256" key="2">
    <source>
        <dbReference type="PROSITE-ProRule" id="PRU00497"/>
    </source>
</evidence>
<reference evidence="4" key="2">
    <citation type="submission" date="2023-03" db="EMBL/GenBank/DDBJ databases">
        <authorList>
            <person name="Inwood S.N."/>
            <person name="Skelly J.G."/>
            <person name="Guhlin J."/>
            <person name="Harrop T.W.R."/>
            <person name="Goldson S.G."/>
            <person name="Dearden P.K."/>
        </authorList>
    </citation>
    <scope>NUCLEOTIDE SEQUENCE</scope>
    <source>
        <strain evidence="4">Lincoln</strain>
        <tissue evidence="4">Whole body</tissue>
    </source>
</reference>
<evidence type="ECO:0000256" key="3">
    <source>
        <dbReference type="SAM" id="SignalP"/>
    </source>
</evidence>
<dbReference type="EMBL" id="JAQQBR010001832">
    <property type="protein sequence ID" value="KAK0166996.1"/>
    <property type="molecule type" value="Genomic_DNA"/>
</dbReference>
<feature type="chain" id="PRO_5041280133" evidence="3">
    <location>
        <begin position="18"/>
        <end position="213"/>
    </location>
</feature>
<keyword evidence="1 2" id="KW-0193">Cuticle</keyword>
<dbReference type="PROSITE" id="PS00233">
    <property type="entry name" value="CHIT_BIND_RR_1"/>
    <property type="match status" value="1"/>
</dbReference>
<dbReference type="Proteomes" id="UP001168972">
    <property type="component" value="Unassembled WGS sequence"/>
</dbReference>
<dbReference type="GO" id="GO:0005615">
    <property type="term" value="C:extracellular space"/>
    <property type="evidence" value="ECO:0007669"/>
    <property type="project" value="TreeGrafter"/>
</dbReference>
<comment type="caution">
    <text evidence="4">The sequence shown here is derived from an EMBL/GenBank/DDBJ whole genome shotgun (WGS) entry which is preliminary data.</text>
</comment>
<dbReference type="InterPro" id="IPR031311">
    <property type="entry name" value="CHIT_BIND_RR_consensus"/>
</dbReference>
<organism evidence="4 5">
    <name type="scientific">Microctonus hyperodae</name>
    <name type="common">Parasitoid wasp</name>
    <dbReference type="NCBI Taxonomy" id="165561"/>
    <lineage>
        <taxon>Eukaryota</taxon>
        <taxon>Metazoa</taxon>
        <taxon>Ecdysozoa</taxon>
        <taxon>Arthropoda</taxon>
        <taxon>Hexapoda</taxon>
        <taxon>Insecta</taxon>
        <taxon>Pterygota</taxon>
        <taxon>Neoptera</taxon>
        <taxon>Endopterygota</taxon>
        <taxon>Hymenoptera</taxon>
        <taxon>Apocrita</taxon>
        <taxon>Ichneumonoidea</taxon>
        <taxon>Braconidae</taxon>
        <taxon>Euphorinae</taxon>
        <taxon>Microctonus</taxon>
    </lineage>
</organism>
<dbReference type="Pfam" id="PF00379">
    <property type="entry name" value="Chitin_bind_4"/>
    <property type="match status" value="1"/>
</dbReference>
<dbReference type="PANTHER" id="PTHR12236">
    <property type="entry name" value="STRUCTURAL CONTITUENT OF CUTICLE"/>
    <property type="match status" value="1"/>
</dbReference>
<name>A0AA39FCR0_MICHY</name>
<dbReference type="AlphaFoldDB" id="A0AA39FCR0"/>
<keyword evidence="3" id="KW-0732">Signal</keyword>
<dbReference type="PANTHER" id="PTHR12236:SF86">
    <property type="entry name" value="CCP84AC-RELATED"/>
    <property type="match status" value="1"/>
</dbReference>
<proteinExistence type="predicted"/>
<dbReference type="GO" id="GO:0031012">
    <property type="term" value="C:extracellular matrix"/>
    <property type="evidence" value="ECO:0007669"/>
    <property type="project" value="TreeGrafter"/>
</dbReference>
<dbReference type="PRINTS" id="PR00947">
    <property type="entry name" value="CUTICLE"/>
</dbReference>